<proteinExistence type="predicted"/>
<accession>A0A9X2T3R3</accession>
<comment type="caution">
    <text evidence="1">The sequence shown here is derived from an EMBL/GenBank/DDBJ whole genome shotgun (WGS) entry which is preliminary data.</text>
</comment>
<protein>
    <submittedName>
        <fullName evidence="1">Uncharacterized protein</fullName>
    </submittedName>
</protein>
<sequence>MKSKTVPKDSTVETMLAIGKMKNPAGWLQRIHHRMVLSERQPCFVRIGVDGDGSRPSFKIVYDENGIEISQINKAYDYYGNASFRYDKSVNGSGWSLVRSDISEVEILLEKISSKI</sequence>
<dbReference type="AlphaFoldDB" id="A0A9X2T3R3"/>
<dbReference type="Proteomes" id="UP001151088">
    <property type="component" value="Unassembled WGS sequence"/>
</dbReference>
<gene>
    <name evidence="1" type="ORF">NVS89_20230</name>
</gene>
<reference evidence="1" key="1">
    <citation type="submission" date="2022-08" db="EMBL/GenBank/DDBJ databases">
        <authorList>
            <person name="Li F."/>
        </authorList>
    </citation>
    <scope>NUCLEOTIDE SEQUENCE</scope>
    <source>
        <strain evidence="1">MQZ15Z-1</strain>
    </source>
</reference>
<organism evidence="1 2">
    <name type="scientific">Ancylobacter mangrovi</name>
    <dbReference type="NCBI Taxonomy" id="2972472"/>
    <lineage>
        <taxon>Bacteria</taxon>
        <taxon>Pseudomonadati</taxon>
        <taxon>Pseudomonadota</taxon>
        <taxon>Alphaproteobacteria</taxon>
        <taxon>Hyphomicrobiales</taxon>
        <taxon>Xanthobacteraceae</taxon>
        <taxon>Ancylobacter</taxon>
    </lineage>
</organism>
<dbReference type="RefSeq" id="WP_258734572.1">
    <property type="nucleotide sequence ID" value="NZ_JANTHZ010000012.1"/>
</dbReference>
<evidence type="ECO:0000313" key="1">
    <source>
        <dbReference type="EMBL" id="MCS0497422.1"/>
    </source>
</evidence>
<keyword evidence="2" id="KW-1185">Reference proteome</keyword>
<evidence type="ECO:0000313" key="2">
    <source>
        <dbReference type="Proteomes" id="UP001151088"/>
    </source>
</evidence>
<name>A0A9X2T3R3_9HYPH</name>
<dbReference type="EMBL" id="JANTHZ010000012">
    <property type="protein sequence ID" value="MCS0497422.1"/>
    <property type="molecule type" value="Genomic_DNA"/>
</dbReference>